<dbReference type="InterPro" id="IPR055372">
    <property type="entry name" value="CBM96"/>
</dbReference>
<comment type="caution">
    <text evidence="6">The sequence shown here is derived from an EMBL/GenBank/DDBJ whole genome shotgun (WGS) entry which is preliminary data.</text>
</comment>
<feature type="region of interest" description="Disordered" evidence="4">
    <location>
        <begin position="1"/>
        <end position="55"/>
    </location>
</feature>
<protein>
    <submittedName>
        <fullName evidence="6">DNRLRE domain-containing protein</fullName>
    </submittedName>
</protein>
<keyword evidence="3" id="KW-0732">Signal</keyword>
<gene>
    <name evidence="6" type="ORF">HG543_12240</name>
</gene>
<keyword evidence="7" id="KW-1185">Reference proteome</keyword>
<evidence type="ECO:0000313" key="7">
    <source>
        <dbReference type="Proteomes" id="UP000518300"/>
    </source>
</evidence>
<reference evidence="6 7" key="1">
    <citation type="submission" date="2020-04" db="EMBL/GenBank/DDBJ databases">
        <title>Draft genome of Pyxidicoccus fallax type strain.</title>
        <authorList>
            <person name="Whitworth D.E."/>
        </authorList>
    </citation>
    <scope>NUCLEOTIDE SEQUENCE [LARGE SCALE GENOMIC DNA]</scope>
    <source>
        <strain evidence="6 7">DSM 14698</strain>
    </source>
</reference>
<accession>A0A848LFC9</accession>
<organism evidence="6 7">
    <name type="scientific">Pyxidicoccus fallax</name>
    <dbReference type="NCBI Taxonomy" id="394095"/>
    <lineage>
        <taxon>Bacteria</taxon>
        <taxon>Pseudomonadati</taxon>
        <taxon>Myxococcota</taxon>
        <taxon>Myxococcia</taxon>
        <taxon>Myxococcales</taxon>
        <taxon>Cystobacterineae</taxon>
        <taxon>Myxococcaceae</taxon>
        <taxon>Pyxidicoccus</taxon>
    </lineage>
</organism>
<name>A0A848LFC9_9BACT</name>
<evidence type="ECO:0000256" key="3">
    <source>
        <dbReference type="ARBA" id="ARBA00022729"/>
    </source>
</evidence>
<sequence>MLALQVGCGPAGDEVTAAEGGQPLPVEEVSTRERPTEEVAPPDGASSTTSAVSDCEGTVEELVSTVYQDTYVTEESPDTSFATAERLAVDGSPKQRVYLNFNPSLDGRPVLGAKLRLWARDGASGGFSLHSVDYWQSANFITWNKPLPVGPVLHGPMAVVDEAWNEFDVTSVMDTDEGEDGFSFALVSTSGDGAVFTSREGDGGTRPPQLVLTLGPKCNYHGDGLGGRLTQATRMDFSQSESLVHASADWRDGGWTTMTRDDSGQYVLRRFALDGSVKLTRAFAQGNANFRFAVTPLGNLMVAADYSQLTLHGRLLQSAPVGSRNLLLLKLKPDGSLDWFMTYAPTGGTVSVSAVRTDANGSLVVAGDFRGQLTLGGTTFDAGATTPQQMAGFVARIGWDAQHLWSHAIPTGQEGTRVRALAVNGDGSVLVGGGLGLGAILGGTTATGAPTTPFIARYLPDGTPSWTRVLDGATGAVESAVATNVGWAFAFNLRGGFQFAGSRIQVDPPGWTSGLALAFITDSGVEAWAKLHGSPWATVSALGLGARYDGTLILAGRMGSAADLGGGYLGQYETPFLAHYGLDGEHRWSRTFIDPRVGWDESHPLNKPHFLMLSTGEPMLTSMLTDPLTVDGQTFDYNLGPFPLVMLRFN</sequence>
<evidence type="ECO:0000256" key="1">
    <source>
        <dbReference type="ARBA" id="ARBA00004613"/>
    </source>
</evidence>
<dbReference type="Gene3D" id="2.80.10.50">
    <property type="match status" value="1"/>
</dbReference>
<dbReference type="RefSeq" id="WP_169344905.1">
    <property type="nucleotide sequence ID" value="NZ_JABBJJ010000043.1"/>
</dbReference>
<dbReference type="AlphaFoldDB" id="A0A848LFC9"/>
<comment type="subcellular location">
    <subcellularLocation>
        <location evidence="1">Secreted</location>
    </subcellularLocation>
</comment>
<feature type="domain" description="Carbohydrate-binding module family 96" evidence="5">
    <location>
        <begin position="66"/>
        <end position="213"/>
    </location>
</feature>
<evidence type="ECO:0000256" key="2">
    <source>
        <dbReference type="ARBA" id="ARBA00022525"/>
    </source>
</evidence>
<proteinExistence type="predicted"/>
<keyword evidence="2" id="KW-0964">Secreted</keyword>
<evidence type="ECO:0000256" key="4">
    <source>
        <dbReference type="SAM" id="MobiDB-lite"/>
    </source>
</evidence>
<dbReference type="Proteomes" id="UP000518300">
    <property type="component" value="Unassembled WGS sequence"/>
</dbReference>
<dbReference type="EMBL" id="JABBJJ010000043">
    <property type="protein sequence ID" value="NMO15615.1"/>
    <property type="molecule type" value="Genomic_DNA"/>
</dbReference>
<dbReference type="SUPFAM" id="SSF101908">
    <property type="entry name" value="Putative isomerase YbhE"/>
    <property type="match status" value="1"/>
</dbReference>
<evidence type="ECO:0000259" key="5">
    <source>
        <dbReference type="Pfam" id="PF24517"/>
    </source>
</evidence>
<dbReference type="Pfam" id="PF24517">
    <property type="entry name" value="CBM96"/>
    <property type="match status" value="1"/>
</dbReference>
<dbReference type="NCBIfam" id="NF033679">
    <property type="entry name" value="DNRLRE_dom"/>
    <property type="match status" value="1"/>
</dbReference>
<evidence type="ECO:0000313" key="6">
    <source>
        <dbReference type="EMBL" id="NMO15615.1"/>
    </source>
</evidence>
<dbReference type="GO" id="GO:0005576">
    <property type="term" value="C:extracellular region"/>
    <property type="evidence" value="ECO:0007669"/>
    <property type="project" value="UniProtKB-SubCell"/>
</dbReference>